<reference evidence="1 2" key="1">
    <citation type="journal article" date="2016" name="Nat. Commun.">
        <title>Thousands of microbial genomes shed light on interconnected biogeochemical processes in an aquifer system.</title>
        <authorList>
            <person name="Anantharaman K."/>
            <person name="Brown C.T."/>
            <person name="Hug L.A."/>
            <person name="Sharon I."/>
            <person name="Castelle C.J."/>
            <person name="Probst A.J."/>
            <person name="Thomas B.C."/>
            <person name="Singh A."/>
            <person name="Wilkins M.J."/>
            <person name="Karaoz U."/>
            <person name="Brodie E.L."/>
            <person name="Williams K.H."/>
            <person name="Hubbard S.S."/>
            <person name="Banfield J.F."/>
        </authorList>
    </citation>
    <scope>NUCLEOTIDE SEQUENCE [LARGE SCALE GENOMIC DNA]</scope>
</reference>
<dbReference type="InterPro" id="IPR009354">
    <property type="entry name" value="Usg"/>
</dbReference>
<dbReference type="EMBL" id="MFLA01000004">
    <property type="protein sequence ID" value="OGG60670.1"/>
    <property type="molecule type" value="Genomic_DNA"/>
</dbReference>
<dbReference type="Proteomes" id="UP000176377">
    <property type="component" value="Unassembled WGS sequence"/>
</dbReference>
<proteinExistence type="predicted"/>
<dbReference type="Pfam" id="PF06233">
    <property type="entry name" value="Usg"/>
    <property type="match status" value="1"/>
</dbReference>
<accession>A0A1F6DH78</accession>
<dbReference type="AlphaFoldDB" id="A0A1F6DH78"/>
<evidence type="ECO:0008006" key="3">
    <source>
        <dbReference type="Google" id="ProtNLM"/>
    </source>
</evidence>
<gene>
    <name evidence="1" type="ORF">A2765_03450</name>
</gene>
<sequence length="86" mass="10307">MERVMHIIRPWALTTAEILYHLPDHPLILQGYIWQELDLPPDLPKLHEFLSFWQSKLDGKLHCVRYDWCPVAEARYRSTVCSMHLH</sequence>
<protein>
    <recommendedName>
        <fullName evidence="3">Usg family protein</fullName>
    </recommendedName>
</protein>
<evidence type="ECO:0000313" key="2">
    <source>
        <dbReference type="Proteomes" id="UP000176377"/>
    </source>
</evidence>
<organism evidence="1 2">
    <name type="scientific">Candidatus Kaiserbacteria bacterium RIFCSPHIGHO2_01_FULL_56_24</name>
    <dbReference type="NCBI Taxonomy" id="1798487"/>
    <lineage>
        <taxon>Bacteria</taxon>
        <taxon>Candidatus Kaiseribacteriota</taxon>
    </lineage>
</organism>
<evidence type="ECO:0000313" key="1">
    <source>
        <dbReference type="EMBL" id="OGG60670.1"/>
    </source>
</evidence>
<comment type="caution">
    <text evidence="1">The sequence shown here is derived from an EMBL/GenBank/DDBJ whole genome shotgun (WGS) entry which is preliminary data.</text>
</comment>
<name>A0A1F6DH78_9BACT</name>